<dbReference type="InterPro" id="IPR011856">
    <property type="entry name" value="tRNA_endonuc-like_dom_sf"/>
</dbReference>
<evidence type="ECO:0000313" key="3">
    <source>
        <dbReference type="Proteomes" id="UP000220032"/>
    </source>
</evidence>
<protein>
    <recommendedName>
        <fullName evidence="1">TnsA endonuclease N-terminal domain-containing protein</fullName>
    </recommendedName>
</protein>
<dbReference type="Proteomes" id="UP000220032">
    <property type="component" value="Unassembled WGS sequence"/>
</dbReference>
<evidence type="ECO:0000313" key="2">
    <source>
        <dbReference type="EMBL" id="PFE10881.1"/>
    </source>
</evidence>
<proteinExistence type="predicted"/>
<dbReference type="EMBL" id="NTRR01000039">
    <property type="protein sequence ID" value="PFE10881.1"/>
    <property type="molecule type" value="Genomic_DNA"/>
</dbReference>
<comment type="caution">
    <text evidence="2">The sequence shown here is derived from an EMBL/GenBank/DDBJ whole genome shotgun (WGS) entry which is preliminary data.</text>
</comment>
<dbReference type="GO" id="GO:0003676">
    <property type="term" value="F:nucleic acid binding"/>
    <property type="evidence" value="ECO:0007669"/>
    <property type="project" value="InterPro"/>
</dbReference>
<reference evidence="2 3" key="1">
    <citation type="submission" date="2017-09" db="EMBL/GenBank/DDBJ databases">
        <title>Large-scale bioinformatics analysis of Bacillus genomes uncovers conserved roles of natural products in bacterial physiology.</title>
        <authorList>
            <consortium name="Agbiome Team Llc"/>
            <person name="Bleich R.M."/>
            <person name="Grubbs K.J."/>
            <person name="Santa Maria K.C."/>
            <person name="Allen S.E."/>
            <person name="Farag S."/>
            <person name="Shank E.A."/>
            <person name="Bowers A."/>
        </authorList>
    </citation>
    <scope>NUCLEOTIDE SEQUENCE [LARGE SCALE GENOMIC DNA]</scope>
    <source>
        <strain evidence="2 3">AFS022681</strain>
    </source>
</reference>
<dbReference type="InterPro" id="IPR014833">
    <property type="entry name" value="TnsA_N"/>
</dbReference>
<accession>A0A2A8ZW52</accession>
<gene>
    <name evidence="2" type="ORF">CN307_22695</name>
</gene>
<sequence length="210" mass="25078">MGNSRKVMPSKGKNFRGKIFSQRLGKSIFYESLLERDFIKLLEFDCNVVFYESQPLCIQYRYEGRAYRYFPDFKVITRDLHTYLYEIKPKERIKDSDNLVKFEVGKMYCEQQDWIYSIMTEDDIRKGYLIENLDKLMVIKEAQTNNSIMKYVSDYMEKHKNTCTIKELRLMLSEFSEAEIIGNVYFMICKNLIKVDLTSEVINESSILRL</sequence>
<dbReference type="RefSeq" id="WP_098343406.1">
    <property type="nucleotide sequence ID" value="NZ_NTRR01000039.1"/>
</dbReference>
<evidence type="ECO:0000259" key="1">
    <source>
        <dbReference type="Pfam" id="PF08722"/>
    </source>
</evidence>
<dbReference type="Gene3D" id="3.40.1350.10">
    <property type="match status" value="1"/>
</dbReference>
<dbReference type="Pfam" id="PF08722">
    <property type="entry name" value="Tn7_TnsA-like_N"/>
    <property type="match status" value="1"/>
</dbReference>
<name>A0A2A8ZW52_BACCE</name>
<feature type="domain" description="TnsA endonuclease N-terminal" evidence="1">
    <location>
        <begin position="47"/>
        <end position="121"/>
    </location>
</feature>
<dbReference type="AlphaFoldDB" id="A0A2A8ZW52"/>
<organism evidence="2 3">
    <name type="scientific">Bacillus cereus</name>
    <dbReference type="NCBI Taxonomy" id="1396"/>
    <lineage>
        <taxon>Bacteria</taxon>
        <taxon>Bacillati</taxon>
        <taxon>Bacillota</taxon>
        <taxon>Bacilli</taxon>
        <taxon>Bacillales</taxon>
        <taxon>Bacillaceae</taxon>
        <taxon>Bacillus</taxon>
        <taxon>Bacillus cereus group</taxon>
    </lineage>
</organism>